<dbReference type="PANTHER" id="PTHR43341:SF1">
    <property type="entry name" value="GENERAL AMINO-ACID PERMEASE GAP1"/>
    <property type="match status" value="1"/>
</dbReference>
<feature type="transmembrane region" description="Helical" evidence="3">
    <location>
        <begin position="38"/>
        <end position="56"/>
    </location>
</feature>
<accession>A8PWX9</accession>
<keyword evidence="3" id="KW-0812">Transmembrane</keyword>
<dbReference type="GO" id="GO:0015171">
    <property type="term" value="F:amino acid transmembrane transporter activity"/>
    <property type="evidence" value="ECO:0007669"/>
    <property type="project" value="TreeGrafter"/>
</dbReference>
<dbReference type="EMBL" id="AAYY01000003">
    <property type="protein sequence ID" value="EDP44773.1"/>
    <property type="molecule type" value="Genomic_DNA"/>
</dbReference>
<sequence length="106" mass="12435">MGSYSGLLMSLLVLIAYFYRSAFPIGEGKMTPQDRAYAFFENMLSLVIVLVFFLAYKIYHRTRLVRIEDMDLQTGRREAVPLEVLEQERAEKRSLPLYKKILSFIF</sequence>
<dbReference type="OrthoDB" id="3900342at2759"/>
<dbReference type="PANTHER" id="PTHR43341">
    <property type="entry name" value="AMINO ACID PERMEASE"/>
    <property type="match status" value="1"/>
</dbReference>
<name>A8PWX9_MALGO</name>
<organism evidence="4 5">
    <name type="scientific">Malassezia globosa (strain ATCC MYA-4612 / CBS 7966)</name>
    <name type="common">Dandruff-associated fungus</name>
    <dbReference type="NCBI Taxonomy" id="425265"/>
    <lineage>
        <taxon>Eukaryota</taxon>
        <taxon>Fungi</taxon>
        <taxon>Dikarya</taxon>
        <taxon>Basidiomycota</taxon>
        <taxon>Ustilaginomycotina</taxon>
        <taxon>Malasseziomycetes</taxon>
        <taxon>Malasseziales</taxon>
        <taxon>Malasseziaceae</taxon>
        <taxon>Malassezia</taxon>
    </lineage>
</organism>
<keyword evidence="2" id="KW-0029">Amino-acid transport</keyword>
<evidence type="ECO:0000256" key="3">
    <source>
        <dbReference type="SAM" id="Phobius"/>
    </source>
</evidence>
<reference evidence="4 5" key="1">
    <citation type="journal article" date="2007" name="Proc. Natl. Acad. Sci. U.S.A.">
        <title>Dandruff-associated Malassezia genomes reveal convergent and divergent virulence traits shared with plant and human fungal pathogens.</title>
        <authorList>
            <person name="Xu J."/>
            <person name="Saunders C.W."/>
            <person name="Hu P."/>
            <person name="Grant R.A."/>
            <person name="Boekhout T."/>
            <person name="Kuramae E.E."/>
            <person name="Kronstad J.W."/>
            <person name="Deangelis Y.M."/>
            <person name="Reeder N.L."/>
            <person name="Johnstone K.R."/>
            <person name="Leland M."/>
            <person name="Fieno A.M."/>
            <person name="Begley W.M."/>
            <person name="Sun Y."/>
            <person name="Lacey M.P."/>
            <person name="Chaudhary T."/>
            <person name="Keough T."/>
            <person name="Chu L."/>
            <person name="Sears R."/>
            <person name="Yuan B."/>
            <person name="Dawson T.L.Jr."/>
        </authorList>
    </citation>
    <scope>NUCLEOTIDE SEQUENCE [LARGE SCALE GENOMIC DNA]</scope>
    <source>
        <strain evidence="5">ATCC MYA-4612 / CBS 7966</strain>
    </source>
</reference>
<dbReference type="Proteomes" id="UP000008837">
    <property type="component" value="Unassembled WGS sequence"/>
</dbReference>
<keyword evidence="5" id="KW-1185">Reference proteome</keyword>
<protein>
    <submittedName>
        <fullName evidence="4">Uncharacterized protein</fullName>
    </submittedName>
</protein>
<evidence type="ECO:0000256" key="1">
    <source>
        <dbReference type="ARBA" id="ARBA00022448"/>
    </source>
</evidence>
<gene>
    <name evidence="4" type="ORF">MGL_1255</name>
</gene>
<evidence type="ECO:0000313" key="5">
    <source>
        <dbReference type="Proteomes" id="UP000008837"/>
    </source>
</evidence>
<keyword evidence="3" id="KW-1133">Transmembrane helix</keyword>
<dbReference type="AlphaFoldDB" id="A8PWX9"/>
<dbReference type="GO" id="GO:0016020">
    <property type="term" value="C:membrane"/>
    <property type="evidence" value="ECO:0007669"/>
    <property type="project" value="TreeGrafter"/>
</dbReference>
<dbReference type="InParanoid" id="A8PWX9"/>
<dbReference type="KEGG" id="mgl:MGL_1255"/>
<dbReference type="VEuPathDB" id="FungiDB:MGL_1255"/>
<dbReference type="GeneID" id="5856292"/>
<dbReference type="InterPro" id="IPR050524">
    <property type="entry name" value="APC_YAT"/>
</dbReference>
<dbReference type="STRING" id="425265.A8PWX9"/>
<proteinExistence type="predicted"/>
<comment type="caution">
    <text evidence="4">The sequence shown here is derived from an EMBL/GenBank/DDBJ whole genome shotgun (WGS) entry which is preliminary data.</text>
</comment>
<keyword evidence="1" id="KW-0813">Transport</keyword>
<evidence type="ECO:0000256" key="2">
    <source>
        <dbReference type="ARBA" id="ARBA00022970"/>
    </source>
</evidence>
<evidence type="ECO:0000313" key="4">
    <source>
        <dbReference type="EMBL" id="EDP44773.1"/>
    </source>
</evidence>
<keyword evidence="3" id="KW-0472">Membrane</keyword>
<dbReference type="RefSeq" id="XP_001731987.1">
    <property type="nucleotide sequence ID" value="XM_001731935.1"/>
</dbReference>